<protein>
    <submittedName>
        <fullName evidence="1">Uncharacterized protein</fullName>
    </submittedName>
</protein>
<dbReference type="Proteomes" id="UP001596163">
    <property type="component" value="Unassembled WGS sequence"/>
</dbReference>
<accession>A0ABW0BXX3</accession>
<evidence type="ECO:0000313" key="2">
    <source>
        <dbReference type="Proteomes" id="UP001596163"/>
    </source>
</evidence>
<gene>
    <name evidence="1" type="ORF">ACFPIK_08950</name>
</gene>
<dbReference type="EMBL" id="JBHSKS010000005">
    <property type="protein sequence ID" value="MFC5191894.1"/>
    <property type="molecule type" value="Genomic_DNA"/>
</dbReference>
<keyword evidence="2" id="KW-1185">Reference proteome</keyword>
<name>A0ABW0BXX3_9BACT</name>
<organism evidence="1 2">
    <name type="scientific">Algoriphagus aquatilis</name>
    <dbReference type="NCBI Taxonomy" id="490186"/>
    <lineage>
        <taxon>Bacteria</taxon>
        <taxon>Pseudomonadati</taxon>
        <taxon>Bacteroidota</taxon>
        <taxon>Cytophagia</taxon>
        <taxon>Cytophagales</taxon>
        <taxon>Cyclobacteriaceae</taxon>
        <taxon>Algoriphagus</taxon>
    </lineage>
</organism>
<sequence>MKLCTCSTVNVYELKHYWELSKFQKSDIKVVGTLMPPQQIIIGEDIDRHNHEKLEKMLNDGNCFDVDLKLNHGDFLEIHLTCEYDKNENVQLVYEFVYNGKWKLKKHYPFDNDRVMKQGGKVLRPFSRV</sequence>
<reference evidence="2" key="1">
    <citation type="journal article" date="2019" name="Int. J. Syst. Evol. Microbiol.">
        <title>The Global Catalogue of Microorganisms (GCM) 10K type strain sequencing project: providing services to taxonomists for standard genome sequencing and annotation.</title>
        <authorList>
            <consortium name="The Broad Institute Genomics Platform"/>
            <consortium name="The Broad Institute Genome Sequencing Center for Infectious Disease"/>
            <person name="Wu L."/>
            <person name="Ma J."/>
        </authorList>
    </citation>
    <scope>NUCLEOTIDE SEQUENCE [LARGE SCALE GENOMIC DNA]</scope>
    <source>
        <strain evidence="2">CGMCC 1.7030</strain>
    </source>
</reference>
<proteinExistence type="predicted"/>
<comment type="caution">
    <text evidence="1">The sequence shown here is derived from an EMBL/GenBank/DDBJ whole genome shotgun (WGS) entry which is preliminary data.</text>
</comment>
<evidence type="ECO:0000313" key="1">
    <source>
        <dbReference type="EMBL" id="MFC5191894.1"/>
    </source>
</evidence>